<reference evidence="1" key="2">
    <citation type="submission" date="2020-09" db="EMBL/GenBank/DDBJ databases">
        <authorList>
            <person name="Sun Q."/>
            <person name="Zhou Y."/>
        </authorList>
    </citation>
    <scope>NUCLEOTIDE SEQUENCE</scope>
    <source>
        <strain evidence="1">CGMCC 4.7403</strain>
    </source>
</reference>
<reference evidence="1" key="1">
    <citation type="journal article" date="2014" name="Int. J. Syst. Evol. Microbiol.">
        <title>Complete genome sequence of Corynebacterium casei LMG S-19264T (=DSM 44701T), isolated from a smear-ripened cheese.</title>
        <authorList>
            <consortium name="US DOE Joint Genome Institute (JGI-PGF)"/>
            <person name="Walter F."/>
            <person name="Albersmeier A."/>
            <person name="Kalinowski J."/>
            <person name="Ruckert C."/>
        </authorList>
    </citation>
    <scope>NUCLEOTIDE SEQUENCE</scope>
    <source>
        <strain evidence="1">CGMCC 4.7403</strain>
    </source>
</reference>
<evidence type="ECO:0008006" key="3">
    <source>
        <dbReference type="Google" id="ProtNLM"/>
    </source>
</evidence>
<accession>A0A919GKK6</accession>
<dbReference type="RefSeq" id="WP_208921392.1">
    <property type="nucleotide sequence ID" value="NZ_CP022161.1"/>
</dbReference>
<dbReference type="AlphaFoldDB" id="A0A919GKK6"/>
<name>A0A919GKK6_9ACTN</name>
<proteinExistence type="predicted"/>
<organism evidence="1 2">
    <name type="scientific">Streptomyces capitiformicae</name>
    <dbReference type="NCBI Taxonomy" id="2014920"/>
    <lineage>
        <taxon>Bacteria</taxon>
        <taxon>Bacillati</taxon>
        <taxon>Actinomycetota</taxon>
        <taxon>Actinomycetes</taxon>
        <taxon>Kitasatosporales</taxon>
        <taxon>Streptomycetaceae</taxon>
        <taxon>Streptomyces</taxon>
    </lineage>
</organism>
<gene>
    <name evidence="1" type="ORF">GCM10017771_20990</name>
</gene>
<dbReference type="Proteomes" id="UP000603227">
    <property type="component" value="Unassembled WGS sequence"/>
</dbReference>
<protein>
    <recommendedName>
        <fullName evidence="3">HEAT repeat domain-containing protein</fullName>
    </recommendedName>
</protein>
<comment type="caution">
    <text evidence="1">The sequence shown here is derived from an EMBL/GenBank/DDBJ whole genome shotgun (WGS) entry which is preliminary data.</text>
</comment>
<evidence type="ECO:0000313" key="1">
    <source>
        <dbReference type="EMBL" id="GHH85934.1"/>
    </source>
</evidence>
<keyword evidence="2" id="KW-1185">Reference proteome</keyword>
<dbReference type="EMBL" id="BNAT01000005">
    <property type="protein sequence ID" value="GHH85934.1"/>
    <property type="molecule type" value="Genomic_DNA"/>
</dbReference>
<sequence length="415" mass="45105">MTRTVSTSEPPQDVYASPHSLKGLLQRGRGLGALLASGEGEESAGAAESVYDVVRRDWRWDSVDDRHLYLARLVRELKLGLDPVFALLAGDADDCERATRMLELLALSGSEQAREALRAYVHEGEHWVDVLESVADAWPVEWWDDLADVARARLTGEERLLWRCGPWVRWGMAGETSSPGRPARPGVTDVGTSSGRLLSVLADGGSSRSDKVRALQVLAGRPPEPGLIPFVPGLADVNGELPLPGLTRAVDRLGVLAVPEARAWAVDERPWLSWTGIRVLAEHGEVQDLPVLVDELAAHEEARQWCGPSVLADGLARFGAAAADAAPTLRRLWLRTPHSYERPAYVKALAAIAPAGLDLVYAESLWDCESEARLLGIASAPDLPHVRELLARLRDDPMEETEVRVAAGERLASPS</sequence>
<evidence type="ECO:0000313" key="2">
    <source>
        <dbReference type="Proteomes" id="UP000603227"/>
    </source>
</evidence>